<dbReference type="Gene3D" id="1.10.357.10">
    <property type="entry name" value="Tetracycline Repressor, domain 2"/>
    <property type="match status" value="1"/>
</dbReference>
<evidence type="ECO:0000313" key="1">
    <source>
        <dbReference type="EMBL" id="VYT92785.1"/>
    </source>
</evidence>
<dbReference type="AlphaFoldDB" id="A0A6N3AJQ4"/>
<organism evidence="1">
    <name type="scientific">Thomasclavelia ramosa</name>
    <dbReference type="NCBI Taxonomy" id="1547"/>
    <lineage>
        <taxon>Bacteria</taxon>
        <taxon>Bacillati</taxon>
        <taxon>Bacillota</taxon>
        <taxon>Erysipelotrichia</taxon>
        <taxon>Erysipelotrichales</taxon>
        <taxon>Coprobacillaceae</taxon>
        <taxon>Thomasclavelia</taxon>
    </lineage>
</organism>
<proteinExistence type="predicted"/>
<name>A0A6N3AJQ4_9FIRM</name>
<sequence length="51" mass="5995">MPIKYRNTLRSKALNKEVLIELLKKKPTRKIIVTDNIKSASISCRTFYAHY</sequence>
<reference evidence="1" key="1">
    <citation type="submission" date="2019-11" db="EMBL/GenBank/DDBJ databases">
        <authorList>
            <person name="Feng L."/>
        </authorList>
    </citation>
    <scope>NUCLEOTIDE SEQUENCE</scope>
    <source>
        <strain evidence="1">CramosumLFYP8</strain>
    </source>
</reference>
<gene>
    <name evidence="1" type="ORF">CRLFYP8_02479</name>
</gene>
<dbReference type="EMBL" id="CACRTL010000027">
    <property type="protein sequence ID" value="VYT92785.1"/>
    <property type="molecule type" value="Genomic_DNA"/>
</dbReference>
<evidence type="ECO:0008006" key="2">
    <source>
        <dbReference type="Google" id="ProtNLM"/>
    </source>
</evidence>
<accession>A0A6N3AJQ4</accession>
<protein>
    <recommendedName>
        <fullName evidence="2">TetR/AcrR family transcriptional regulator</fullName>
    </recommendedName>
</protein>